<accession>A0AA41Z0I3</accession>
<dbReference type="RefSeq" id="WP_282588309.1">
    <property type="nucleotide sequence ID" value="NZ_JAMOIM010000036.1"/>
</dbReference>
<name>A0AA41Z0I3_9HYPH</name>
<dbReference type="GO" id="GO:0000160">
    <property type="term" value="P:phosphorelay signal transduction system"/>
    <property type="evidence" value="ECO:0007669"/>
    <property type="project" value="InterPro"/>
</dbReference>
<gene>
    <name evidence="3" type="ORF">M8523_28670</name>
</gene>
<evidence type="ECO:0000256" key="1">
    <source>
        <dbReference type="PROSITE-ProRule" id="PRU00169"/>
    </source>
</evidence>
<evidence type="ECO:0000259" key="2">
    <source>
        <dbReference type="PROSITE" id="PS50110"/>
    </source>
</evidence>
<dbReference type="InterPro" id="IPR052893">
    <property type="entry name" value="TCS_response_regulator"/>
</dbReference>
<dbReference type="Pfam" id="PF00072">
    <property type="entry name" value="Response_reg"/>
    <property type="match status" value="1"/>
</dbReference>
<organism evidence="3 4">
    <name type="scientific">Lichenifustis flavocetrariae</name>
    <dbReference type="NCBI Taxonomy" id="2949735"/>
    <lineage>
        <taxon>Bacteria</taxon>
        <taxon>Pseudomonadati</taxon>
        <taxon>Pseudomonadota</taxon>
        <taxon>Alphaproteobacteria</taxon>
        <taxon>Hyphomicrobiales</taxon>
        <taxon>Lichenihabitantaceae</taxon>
        <taxon>Lichenifustis</taxon>
    </lineage>
</organism>
<evidence type="ECO:0000313" key="3">
    <source>
        <dbReference type="EMBL" id="MCW6511931.1"/>
    </source>
</evidence>
<dbReference type="PANTHER" id="PTHR44520:SF2">
    <property type="entry name" value="RESPONSE REGULATOR RCP1"/>
    <property type="match status" value="1"/>
</dbReference>
<protein>
    <submittedName>
        <fullName evidence="3">Response regulator</fullName>
    </submittedName>
</protein>
<dbReference type="SUPFAM" id="SSF52172">
    <property type="entry name" value="CheY-like"/>
    <property type="match status" value="1"/>
</dbReference>
<proteinExistence type="predicted"/>
<dbReference type="InterPro" id="IPR001789">
    <property type="entry name" value="Sig_transdc_resp-reg_receiver"/>
</dbReference>
<keyword evidence="1" id="KW-0597">Phosphoprotein</keyword>
<dbReference type="SMART" id="SM00448">
    <property type="entry name" value="REC"/>
    <property type="match status" value="1"/>
</dbReference>
<dbReference type="CDD" id="cd17557">
    <property type="entry name" value="REC_Rcp-like"/>
    <property type="match status" value="1"/>
</dbReference>
<dbReference type="Gene3D" id="3.40.50.2300">
    <property type="match status" value="1"/>
</dbReference>
<dbReference type="Proteomes" id="UP001165667">
    <property type="component" value="Unassembled WGS sequence"/>
</dbReference>
<feature type="modified residue" description="4-aspartylphosphate" evidence="1">
    <location>
        <position position="67"/>
    </location>
</feature>
<comment type="caution">
    <text evidence="3">The sequence shown here is derived from an EMBL/GenBank/DDBJ whole genome shotgun (WGS) entry which is preliminary data.</text>
</comment>
<evidence type="ECO:0000313" key="4">
    <source>
        <dbReference type="Proteomes" id="UP001165667"/>
    </source>
</evidence>
<feature type="domain" description="Response regulatory" evidence="2">
    <location>
        <begin position="8"/>
        <end position="134"/>
    </location>
</feature>
<reference evidence="3" key="1">
    <citation type="submission" date="2022-05" db="EMBL/GenBank/DDBJ databases">
        <authorList>
            <person name="Pankratov T."/>
        </authorList>
    </citation>
    <scope>NUCLEOTIDE SEQUENCE</scope>
    <source>
        <strain evidence="3">BP6-180914</strain>
    </source>
</reference>
<dbReference type="PROSITE" id="PS50110">
    <property type="entry name" value="RESPONSE_REGULATORY"/>
    <property type="match status" value="1"/>
</dbReference>
<dbReference type="EMBL" id="JAMOIM010000036">
    <property type="protein sequence ID" value="MCW6511931.1"/>
    <property type="molecule type" value="Genomic_DNA"/>
</dbReference>
<dbReference type="AlphaFoldDB" id="A0AA41Z0I3"/>
<sequence length="147" mass="16531">MPHPPDLNVLIAEDNPFDRTILRRAFAAAGSHATLRFFDNGEDLLVFLRASVDEPAKKQGPAFVLLDMHMPRMNGKETLQHIRRDGRLKPLPVMILTTSDNEPHVHEMYELGANSYLVKPNNFDELVATVSGLEGFWFGAARLPKII</sequence>
<keyword evidence="4" id="KW-1185">Reference proteome</keyword>
<dbReference type="PANTHER" id="PTHR44520">
    <property type="entry name" value="RESPONSE REGULATOR RCP1-RELATED"/>
    <property type="match status" value="1"/>
</dbReference>
<dbReference type="InterPro" id="IPR011006">
    <property type="entry name" value="CheY-like_superfamily"/>
</dbReference>